<gene>
    <name evidence="1" type="ORF">M947_00800</name>
</gene>
<organism evidence="1 2">
    <name type="scientific">Sulfurimonas hongkongensis</name>
    <dbReference type="NCBI Taxonomy" id="1172190"/>
    <lineage>
        <taxon>Bacteria</taxon>
        <taxon>Pseudomonadati</taxon>
        <taxon>Campylobacterota</taxon>
        <taxon>Epsilonproteobacteria</taxon>
        <taxon>Campylobacterales</taxon>
        <taxon>Sulfurimonadaceae</taxon>
        <taxon>Sulfurimonas</taxon>
    </lineage>
</organism>
<dbReference type="OrthoDB" id="9773332at2"/>
<dbReference type="AlphaFoldDB" id="T0JTR6"/>
<evidence type="ECO:0008006" key="3">
    <source>
        <dbReference type="Google" id="ProtNLM"/>
    </source>
</evidence>
<reference evidence="1 2" key="1">
    <citation type="submission" date="2013-07" db="EMBL/GenBank/DDBJ databases">
        <title>Sulfurimonas hongkongensis AST-10 Genome Sequencing.</title>
        <authorList>
            <person name="Cai L."/>
            <person name="Zhang T."/>
        </authorList>
    </citation>
    <scope>NUCLEOTIDE SEQUENCE [LARGE SCALE GENOMIC DNA]</scope>
    <source>
        <strain evidence="1 2">AST-10</strain>
    </source>
</reference>
<sequence length="254" mass="29645">MKEKNSIIYIKKLLDREAKKRDNADEVSLDRLDPILVAKRYKDANISLICALFAYGGVKQIVKFLDSLDFSLLKKSDKDIREALQNHYYRFQKSEDVIALFIALKRLNEESSLEEIFRIAYIKERSVIHGINALIEAINSLFPHNSQGYRFLISKVTTKTKGAGALKRWMMFLRWMVRDDNIDMGLWSCVDKADLIMPLDTHTFKVSKKLGLLHRKTYDLQAAVELTQMLKRFDENDPLKYDFALYRIGQEKLI</sequence>
<accession>T0JTR6</accession>
<name>T0JTR6_9BACT</name>
<proteinExistence type="predicted"/>
<dbReference type="GO" id="GO:0003824">
    <property type="term" value="F:catalytic activity"/>
    <property type="evidence" value="ECO:0007669"/>
    <property type="project" value="InterPro"/>
</dbReference>
<dbReference type="Proteomes" id="UP000015520">
    <property type="component" value="Unassembled WGS sequence"/>
</dbReference>
<dbReference type="Pfam" id="PF09674">
    <property type="entry name" value="DUF2400"/>
    <property type="match status" value="1"/>
</dbReference>
<dbReference type="GO" id="GO:0006281">
    <property type="term" value="P:DNA repair"/>
    <property type="evidence" value="ECO:0007669"/>
    <property type="project" value="InterPro"/>
</dbReference>
<dbReference type="InterPro" id="IPR014127">
    <property type="entry name" value="CHP02757"/>
</dbReference>
<dbReference type="STRING" id="1172190.M947_00800"/>
<dbReference type="SUPFAM" id="SSF48150">
    <property type="entry name" value="DNA-glycosylase"/>
    <property type="match status" value="1"/>
</dbReference>
<comment type="caution">
    <text evidence="1">The sequence shown here is derived from an EMBL/GenBank/DDBJ whole genome shotgun (WGS) entry which is preliminary data.</text>
</comment>
<dbReference type="InterPro" id="IPR011257">
    <property type="entry name" value="DNA_glycosylase"/>
</dbReference>
<dbReference type="EMBL" id="AUPZ01000002">
    <property type="protein sequence ID" value="EQB40367.1"/>
    <property type="molecule type" value="Genomic_DNA"/>
</dbReference>
<dbReference type="PATRIC" id="fig|1172190.3.peg.155"/>
<protein>
    <recommendedName>
        <fullName evidence="3">TIGR02757 family protein</fullName>
    </recommendedName>
</protein>
<dbReference type="RefSeq" id="WP_021286445.1">
    <property type="nucleotide sequence ID" value="NZ_AUPZ01000002.1"/>
</dbReference>
<evidence type="ECO:0000313" key="1">
    <source>
        <dbReference type="EMBL" id="EQB40367.1"/>
    </source>
</evidence>
<keyword evidence="2" id="KW-1185">Reference proteome</keyword>
<evidence type="ECO:0000313" key="2">
    <source>
        <dbReference type="Proteomes" id="UP000015520"/>
    </source>
</evidence>
<dbReference type="eggNOG" id="COG0177">
    <property type="taxonomic scope" value="Bacteria"/>
</dbReference>
<dbReference type="NCBIfam" id="TIGR02757">
    <property type="entry name" value="TIGR02757 family protein"/>
    <property type="match status" value="1"/>
</dbReference>